<proteinExistence type="predicted"/>
<keyword evidence="10" id="KW-0407">Ion channel</keyword>
<evidence type="ECO:0000256" key="4">
    <source>
        <dbReference type="ARBA" id="ARBA00022692"/>
    </source>
</evidence>
<dbReference type="Gene3D" id="3.40.50.720">
    <property type="entry name" value="NAD(P)-binding Rossmann-like Domain"/>
    <property type="match status" value="1"/>
</dbReference>
<keyword evidence="8" id="KW-0406">Ion transport</keyword>
<evidence type="ECO:0000256" key="9">
    <source>
        <dbReference type="ARBA" id="ARBA00023136"/>
    </source>
</evidence>
<dbReference type="Proteomes" id="UP000319731">
    <property type="component" value="Unassembled WGS sequence"/>
</dbReference>
<feature type="compositionally biased region" description="Basic residues" evidence="12">
    <location>
        <begin position="132"/>
        <end position="142"/>
    </location>
</feature>
<evidence type="ECO:0000256" key="1">
    <source>
        <dbReference type="ARBA" id="ARBA00004141"/>
    </source>
</evidence>
<feature type="transmembrane region" description="Helical" evidence="13">
    <location>
        <begin position="309"/>
        <end position="329"/>
    </location>
</feature>
<feature type="domain" description="Potassium channel" evidence="15">
    <location>
        <begin position="383"/>
        <end position="434"/>
    </location>
</feature>
<keyword evidence="3" id="KW-0633">Potassium transport</keyword>
<feature type="region of interest" description="Disordered" evidence="12">
    <location>
        <begin position="74"/>
        <end position="97"/>
    </location>
</feature>
<dbReference type="EMBL" id="QEAO01000002">
    <property type="protein sequence ID" value="TPX37664.1"/>
    <property type="molecule type" value="Genomic_DNA"/>
</dbReference>
<evidence type="ECO:0000256" key="7">
    <source>
        <dbReference type="ARBA" id="ARBA00022989"/>
    </source>
</evidence>
<dbReference type="Pfam" id="PF07885">
    <property type="entry name" value="Ion_trans_2"/>
    <property type="match status" value="1"/>
</dbReference>
<feature type="region of interest" description="Disordered" evidence="12">
    <location>
        <begin position="120"/>
        <end position="144"/>
    </location>
</feature>
<dbReference type="GO" id="GO:0005886">
    <property type="term" value="C:plasma membrane"/>
    <property type="evidence" value="ECO:0007669"/>
    <property type="project" value="TreeGrafter"/>
</dbReference>
<dbReference type="GO" id="GO:0005228">
    <property type="term" value="F:intracellular sodium-activated potassium channel activity"/>
    <property type="evidence" value="ECO:0007669"/>
    <property type="project" value="TreeGrafter"/>
</dbReference>
<evidence type="ECO:0000256" key="13">
    <source>
        <dbReference type="SAM" id="Phobius"/>
    </source>
</evidence>
<keyword evidence="9 13" id="KW-0472">Membrane</keyword>
<dbReference type="AlphaFoldDB" id="A0A507CHW9"/>
<dbReference type="RefSeq" id="XP_031027575.1">
    <property type="nucleotide sequence ID" value="XM_031166504.1"/>
</dbReference>
<evidence type="ECO:0000259" key="15">
    <source>
        <dbReference type="Pfam" id="PF07885"/>
    </source>
</evidence>
<dbReference type="GO" id="GO:0015271">
    <property type="term" value="F:outward rectifier potassium channel activity"/>
    <property type="evidence" value="ECO:0007669"/>
    <property type="project" value="TreeGrafter"/>
</dbReference>
<dbReference type="InterPro" id="IPR003148">
    <property type="entry name" value="RCK_N"/>
</dbReference>
<comment type="catalytic activity">
    <reaction evidence="11">
        <text>K(+)(in) = K(+)(out)</text>
        <dbReference type="Rhea" id="RHEA:29463"/>
        <dbReference type="ChEBI" id="CHEBI:29103"/>
    </reaction>
</comment>
<dbReference type="PANTHER" id="PTHR10027:SF10">
    <property type="entry name" value="SLOWPOKE 2, ISOFORM D"/>
    <property type="match status" value="1"/>
</dbReference>
<keyword evidence="5" id="KW-0631">Potassium channel</keyword>
<keyword evidence="4 13" id="KW-0812">Transmembrane</keyword>
<dbReference type="OrthoDB" id="297496at2759"/>
<feature type="domain" description="RCK N-terminal" evidence="16">
    <location>
        <begin position="756"/>
        <end position="866"/>
    </location>
</feature>
<feature type="domain" description="Calcium-activated potassium channel BK alpha subunit" evidence="14">
    <location>
        <begin position="585"/>
        <end position="624"/>
    </location>
</feature>
<evidence type="ECO:0000313" key="17">
    <source>
        <dbReference type="EMBL" id="TPX37664.1"/>
    </source>
</evidence>
<evidence type="ECO:0000259" key="14">
    <source>
        <dbReference type="Pfam" id="PF03493"/>
    </source>
</evidence>
<evidence type="ECO:0000256" key="11">
    <source>
        <dbReference type="ARBA" id="ARBA00034430"/>
    </source>
</evidence>
<keyword evidence="18" id="KW-1185">Reference proteome</keyword>
<dbReference type="GeneID" id="42001801"/>
<dbReference type="Pfam" id="PF22614">
    <property type="entry name" value="Slo-like_RCK"/>
    <property type="match status" value="2"/>
</dbReference>
<evidence type="ECO:0000256" key="3">
    <source>
        <dbReference type="ARBA" id="ARBA00022538"/>
    </source>
</evidence>
<organism evidence="17 18">
    <name type="scientific">Synchytrium microbalum</name>
    <dbReference type="NCBI Taxonomy" id="1806994"/>
    <lineage>
        <taxon>Eukaryota</taxon>
        <taxon>Fungi</taxon>
        <taxon>Fungi incertae sedis</taxon>
        <taxon>Chytridiomycota</taxon>
        <taxon>Chytridiomycota incertae sedis</taxon>
        <taxon>Chytridiomycetes</taxon>
        <taxon>Synchytriales</taxon>
        <taxon>Synchytriaceae</taxon>
        <taxon>Synchytrium</taxon>
    </lineage>
</organism>
<feature type="region of interest" description="Disordered" evidence="12">
    <location>
        <begin position="1"/>
        <end position="59"/>
    </location>
</feature>
<evidence type="ECO:0000256" key="12">
    <source>
        <dbReference type="SAM" id="MobiDB-lite"/>
    </source>
</evidence>
<accession>A0A507CHW9</accession>
<comment type="caution">
    <text evidence="17">The sequence shown here is derived from an EMBL/GenBank/DDBJ whole genome shotgun (WGS) entry which is preliminary data.</text>
</comment>
<gene>
    <name evidence="17" type="ORF">SmJEL517_g00575</name>
</gene>
<keyword evidence="6" id="KW-0630">Potassium</keyword>
<evidence type="ECO:0000256" key="10">
    <source>
        <dbReference type="ARBA" id="ARBA00023303"/>
    </source>
</evidence>
<dbReference type="InterPro" id="IPR003929">
    <property type="entry name" value="K_chnl_BK_asu"/>
</dbReference>
<dbReference type="SUPFAM" id="SSF81324">
    <property type="entry name" value="Voltage-gated potassium channels"/>
    <property type="match status" value="1"/>
</dbReference>
<feature type="transmembrane region" description="Helical" evidence="13">
    <location>
        <begin position="241"/>
        <end position="262"/>
    </location>
</feature>
<feature type="transmembrane region" description="Helical" evidence="13">
    <location>
        <begin position="373"/>
        <end position="394"/>
    </location>
</feature>
<dbReference type="InterPro" id="IPR013099">
    <property type="entry name" value="K_chnl_dom"/>
</dbReference>
<evidence type="ECO:0000256" key="5">
    <source>
        <dbReference type="ARBA" id="ARBA00022826"/>
    </source>
</evidence>
<feature type="domain" description="RCK N-terminal" evidence="16">
    <location>
        <begin position="462"/>
        <end position="576"/>
    </location>
</feature>
<keyword evidence="7 13" id="KW-1133">Transmembrane helix</keyword>
<dbReference type="Gene3D" id="1.10.287.70">
    <property type="match status" value="1"/>
</dbReference>
<evidence type="ECO:0000259" key="16">
    <source>
        <dbReference type="Pfam" id="PF22614"/>
    </source>
</evidence>
<feature type="transmembrane region" description="Helical" evidence="13">
    <location>
        <begin position="282"/>
        <end position="302"/>
    </location>
</feature>
<sequence length="1058" mass="119917">MSSASGTDEEIESIPNRNGSGGRTRELLNVIDNLSNRSSSGSSETEATEVVKPRVTFRPKHIESDQVRIVVTPSANSAHSSPPQIDATPSNLPSSIPSTPYLQVTASSPEDGDVANNHIAPTVDEGSQTRSLKPRVQRHVSSRHVDDLKTLAAPGLPLDRYPSMALASTDGTATNLLDNVAKSSLRDRHKKTRILMRSLDPEAEEVKAIANSGIRIGSYSILSQEVRSYNLIRRAYRIKRAAIRQMDVLFCILYLVELQFLYSFPVTQEPRWLYTSRPKAVFLVGFGISCYMLVSSFFRIILADRRVAAIFSWTSFVDCLVCIPFVVLYCVPGGDIYYIPYFLRSVLVVSRLRRLLRTGTWLGFSMSAIRERVAALVASIIILIYLGMCFFNYFEYSFGTDFDHLDISSTLYYIVVTISTVGYGDINPKTIPGRENDLFETDAETQRQKAGRGSFQKSHFPHVVMVGVYDNASRVKDVLTSFYERQEAKYRIVFLSRKEPSPTTLVLLGDAEYKEKVTFLVGKALDVYDMKRAEVQSASAVFIVGDRFARDPVEEDNHNCLRLWAFDDYSSSTDLYISNLVPETENGHGNEIYTAVVHPVFVNQTFAKVSWYLFREFQIILFAVLTWVPLKRTHHILLNPGNSYILKENDKCILIAQSPHDFKDMEKLDASQFVESLTEDEISAPELPRASVTRRSGYYNNSVYTNNTTFPRFQEDKIITGQPEPPYIDAKVPICHMLRNPTSHLKDVVFEDCFDLENHFLVTTNHFNLFRFVCTLRSAQLEEDETRTIVFLCPRLPTHDEFTTLCQFPNVYFVCGDPSKKKDLLRGGLVGADKVIILYSIVGTEDDFSDSKPIMISHLIYGMFPEHERKYVIVELQKRSHIKFLRPTAKRSLTMSKRERKAHSNQGVEEGDLAGEHLYTPMFAAGRVVCAPMLDSILYQTFHNSVVLDIFKRLCGVRYKRDIELDRELNANPSYLSYIDTPDEFAGRPFRDLYRELALKHSVIPLGILRDNYDPELGNRLPFTYTNPMASLLLKSSDLVFALMPLGGGVDFEFSKTA</sequence>
<keyword evidence="2" id="KW-0813">Transport</keyword>
<dbReference type="InterPro" id="IPR047871">
    <property type="entry name" value="K_chnl_Slo-like"/>
</dbReference>
<dbReference type="PANTHER" id="PTHR10027">
    <property type="entry name" value="CALCIUM-ACTIVATED POTASSIUM CHANNEL ALPHA CHAIN"/>
    <property type="match status" value="1"/>
</dbReference>
<comment type="subcellular location">
    <subcellularLocation>
        <location evidence="1">Membrane</location>
        <topology evidence="1">Multi-pass membrane protein</topology>
    </subcellularLocation>
</comment>
<dbReference type="Pfam" id="PF03493">
    <property type="entry name" value="BK_channel_a"/>
    <property type="match status" value="1"/>
</dbReference>
<evidence type="ECO:0000256" key="6">
    <source>
        <dbReference type="ARBA" id="ARBA00022958"/>
    </source>
</evidence>
<evidence type="ECO:0000256" key="2">
    <source>
        <dbReference type="ARBA" id="ARBA00022448"/>
    </source>
</evidence>
<name>A0A507CHW9_9FUNG</name>
<reference evidence="17 18" key="1">
    <citation type="journal article" date="2019" name="Sci. Rep.">
        <title>Comparative genomics of chytrid fungi reveal insights into the obligate biotrophic and pathogenic lifestyle of Synchytrium endobioticum.</title>
        <authorList>
            <person name="van de Vossenberg B.T.L.H."/>
            <person name="Warris S."/>
            <person name="Nguyen H.D.T."/>
            <person name="van Gent-Pelzer M.P.E."/>
            <person name="Joly D.L."/>
            <person name="van de Geest H.C."/>
            <person name="Bonants P.J.M."/>
            <person name="Smith D.S."/>
            <person name="Levesque C.A."/>
            <person name="van der Lee T.A.J."/>
        </authorList>
    </citation>
    <scope>NUCLEOTIDE SEQUENCE [LARGE SCALE GENOMIC DNA]</scope>
    <source>
        <strain evidence="17 18">JEL517</strain>
    </source>
</reference>
<evidence type="ECO:0000313" key="18">
    <source>
        <dbReference type="Proteomes" id="UP000319731"/>
    </source>
</evidence>
<protein>
    <submittedName>
        <fullName evidence="17">Uncharacterized protein</fullName>
    </submittedName>
</protein>
<evidence type="ECO:0000256" key="8">
    <source>
        <dbReference type="ARBA" id="ARBA00023065"/>
    </source>
</evidence>